<dbReference type="Gene3D" id="2.60.40.10">
    <property type="entry name" value="Immunoglobulins"/>
    <property type="match status" value="1"/>
</dbReference>
<organism evidence="2 3">
    <name type="scientific">Sulfurimonas paralvinellae</name>
    <dbReference type="NCBI Taxonomy" id="317658"/>
    <lineage>
        <taxon>Bacteria</taxon>
        <taxon>Pseudomonadati</taxon>
        <taxon>Campylobacterota</taxon>
        <taxon>Epsilonproteobacteria</taxon>
        <taxon>Campylobacterales</taxon>
        <taxon>Sulfurimonadaceae</taxon>
        <taxon>Sulfurimonas</taxon>
    </lineage>
</organism>
<dbReference type="InterPro" id="IPR014880">
    <property type="entry name" value="SoxZ_dom"/>
</dbReference>
<evidence type="ECO:0000313" key="3">
    <source>
        <dbReference type="Proteomes" id="UP000593580"/>
    </source>
</evidence>
<dbReference type="EMBL" id="CP041406">
    <property type="protein sequence ID" value="QOP46609.1"/>
    <property type="molecule type" value="Genomic_DNA"/>
</dbReference>
<keyword evidence="3" id="KW-1185">Reference proteome</keyword>
<dbReference type="KEGG" id="spal:FM071_10025"/>
<dbReference type="SUPFAM" id="SSF81296">
    <property type="entry name" value="E set domains"/>
    <property type="match status" value="1"/>
</dbReference>
<dbReference type="Proteomes" id="UP000593580">
    <property type="component" value="Chromosome"/>
</dbReference>
<gene>
    <name evidence="2" type="primary">soxZ</name>
    <name evidence="2" type="ORF">FM071_10025</name>
</gene>
<feature type="domain" description="Sulphur oxidation protein SoxZ" evidence="1">
    <location>
        <begin position="6"/>
        <end position="101"/>
    </location>
</feature>
<dbReference type="Pfam" id="PF08770">
    <property type="entry name" value="SoxZ"/>
    <property type="match status" value="1"/>
</dbReference>
<evidence type="ECO:0000313" key="2">
    <source>
        <dbReference type="EMBL" id="QOP46609.1"/>
    </source>
</evidence>
<proteinExistence type="predicted"/>
<name>A0A7M1BA59_9BACT</name>
<reference evidence="2 3" key="1">
    <citation type="submission" date="2019-07" db="EMBL/GenBank/DDBJ databases">
        <title>Sulfurimonas paralvinellae sp. nov., a novel mesophilic, hydrogen- and sulfur-oxidizing chemolithoautotroph within the Epsilonproteo- bacteria isolated from a deep-sea hydrothermal vent polychaete nest, reclassification of Thiomicrospira denitrificans as Sulfurimonas denitrificans comb. nov. and emended description of the genus Sulfurimonas.</title>
        <authorList>
            <person name="Wang S."/>
            <person name="Jiang L."/>
            <person name="Shao Z."/>
        </authorList>
    </citation>
    <scope>NUCLEOTIDE SEQUENCE [LARGE SCALE GENOMIC DNA]</scope>
    <source>
        <strain evidence="2 3">GO25</strain>
    </source>
</reference>
<dbReference type="AlphaFoldDB" id="A0A7M1BA59"/>
<dbReference type="RefSeq" id="WP_193110868.1">
    <property type="nucleotide sequence ID" value="NZ_CP041406.1"/>
</dbReference>
<accession>A0A7M1BA59</accession>
<dbReference type="InterPro" id="IPR030995">
    <property type="entry name" value="SoxZ"/>
</dbReference>
<dbReference type="NCBIfam" id="TIGR04490">
    <property type="entry name" value="SoxZ_true"/>
    <property type="match status" value="1"/>
</dbReference>
<dbReference type="InterPro" id="IPR013783">
    <property type="entry name" value="Ig-like_fold"/>
</dbReference>
<dbReference type="InterPro" id="IPR014756">
    <property type="entry name" value="Ig_E-set"/>
</dbReference>
<sequence>MAGIKAKAKLKNGSVSVKAMIKHPMMTYNMAEKKTGSRDNANFITHLTATLNGEVVADMSTSQFLSKNPIFKFQFKGIGAKGDKVELVAVDLKGKTYKGKAKIK</sequence>
<protein>
    <submittedName>
        <fullName evidence="2">Thiosulfate oxidation carrier complex protein SoxZ</fullName>
    </submittedName>
</protein>
<evidence type="ECO:0000259" key="1">
    <source>
        <dbReference type="Pfam" id="PF08770"/>
    </source>
</evidence>